<evidence type="ECO:0000313" key="8">
    <source>
        <dbReference type="EMBL" id="KJV69620.1"/>
    </source>
</evidence>
<dbReference type="AlphaFoldDB" id="A0A0F3NNJ9"/>
<keyword evidence="3 6" id="KW-0812">Transmembrane</keyword>
<keyword evidence="5 6" id="KW-0472">Membrane</keyword>
<evidence type="ECO:0000256" key="1">
    <source>
        <dbReference type="ARBA" id="ARBA00004651"/>
    </source>
</evidence>
<dbReference type="InterPro" id="IPR010432">
    <property type="entry name" value="RDD"/>
</dbReference>
<evidence type="ECO:0000256" key="3">
    <source>
        <dbReference type="ARBA" id="ARBA00022692"/>
    </source>
</evidence>
<comment type="subcellular location">
    <subcellularLocation>
        <location evidence="1">Cell membrane</location>
        <topology evidence="1">Multi-pass membrane protein</topology>
    </subcellularLocation>
</comment>
<feature type="transmembrane region" description="Helical" evidence="6">
    <location>
        <begin position="35"/>
        <end position="58"/>
    </location>
</feature>
<dbReference type="RefSeq" id="WP_045809289.1">
    <property type="nucleotide sequence ID" value="NZ_LANX01000001.1"/>
</dbReference>
<dbReference type="OrthoDB" id="9793824at2"/>
<sequence length="198" mass="23228">MKFILKLLSFFNPKKNLKENDSICYVGGIRRCLSIILDLIIILLIIQIIHVVFVYAVYPKNKMYAKSIEKYKMEASLNNEENYFKNVYLFIIVGEQIVQLIAIFLYKMYMWVRFASTIGKFSMGLRIVDAETFKNVTIMQAFKRFIAFPLSGIPLCLGMLWGHFDKRKQTWHDKIAKTVVVTNSSLRRYIQSTKKDLL</sequence>
<feature type="transmembrane region" description="Helical" evidence="6">
    <location>
        <begin position="87"/>
        <end position="106"/>
    </location>
</feature>
<accession>A0A0F3NNJ9</accession>
<dbReference type="EMBL" id="LANX01000001">
    <property type="protein sequence ID" value="KJV69620.1"/>
    <property type="molecule type" value="Genomic_DNA"/>
</dbReference>
<name>A0A0F3NNJ9_9RICK</name>
<evidence type="ECO:0000313" key="9">
    <source>
        <dbReference type="Proteomes" id="UP000033562"/>
    </source>
</evidence>
<gene>
    <name evidence="8" type="ORF">NLO413_1020</name>
</gene>
<protein>
    <submittedName>
        <fullName evidence="8">RDD family protein</fullName>
    </submittedName>
</protein>
<dbReference type="PANTHER" id="PTHR36115:SF4">
    <property type="entry name" value="MEMBRANE PROTEIN"/>
    <property type="match status" value="1"/>
</dbReference>
<proteinExistence type="predicted"/>
<reference evidence="8 9" key="1">
    <citation type="submission" date="2015-02" db="EMBL/GenBank/DDBJ databases">
        <title>Genome Sequencing of Rickettsiales.</title>
        <authorList>
            <person name="Daugherty S.C."/>
            <person name="Su Q."/>
            <person name="Abolude K."/>
            <person name="Beier-Sexton M."/>
            <person name="Carlyon J.A."/>
            <person name="Carter R."/>
            <person name="Day N.P."/>
            <person name="Dumler S.J."/>
            <person name="Dyachenko V."/>
            <person name="Godinez A."/>
            <person name="Kurtti T.J."/>
            <person name="Lichay M."/>
            <person name="Mullins K.E."/>
            <person name="Ott S."/>
            <person name="Pappas-Brown V."/>
            <person name="Paris D.H."/>
            <person name="Patel P."/>
            <person name="Richards A.L."/>
            <person name="Sadzewicz L."/>
            <person name="Sears K."/>
            <person name="Seidman D."/>
            <person name="Sengamalay N."/>
            <person name="Stenos J."/>
            <person name="Tallon L.J."/>
            <person name="Vincent G."/>
            <person name="Fraser C.M."/>
            <person name="Munderloh U."/>
            <person name="Dunning-Hotopp J.C."/>
        </authorList>
    </citation>
    <scope>NUCLEOTIDE SEQUENCE [LARGE SCALE GENOMIC DNA]</scope>
    <source>
        <strain evidence="8 9">RAC413</strain>
    </source>
</reference>
<evidence type="ECO:0000256" key="6">
    <source>
        <dbReference type="SAM" id="Phobius"/>
    </source>
</evidence>
<feature type="domain" description="RDD" evidence="7">
    <location>
        <begin position="29"/>
        <end position="177"/>
    </location>
</feature>
<dbReference type="GO" id="GO:0005886">
    <property type="term" value="C:plasma membrane"/>
    <property type="evidence" value="ECO:0007669"/>
    <property type="project" value="UniProtKB-SubCell"/>
</dbReference>
<keyword evidence="9" id="KW-1185">Reference proteome</keyword>
<dbReference type="STRING" id="1359163.NLO413_1020"/>
<dbReference type="Proteomes" id="UP000033562">
    <property type="component" value="Unassembled WGS sequence"/>
</dbReference>
<evidence type="ECO:0000256" key="5">
    <source>
        <dbReference type="ARBA" id="ARBA00023136"/>
    </source>
</evidence>
<organism evidence="8 9">
    <name type="scientific">Candidatus Neoehrlichia procyonis str. RAC413</name>
    <dbReference type="NCBI Taxonomy" id="1359163"/>
    <lineage>
        <taxon>Bacteria</taxon>
        <taxon>Pseudomonadati</taxon>
        <taxon>Pseudomonadota</taxon>
        <taxon>Alphaproteobacteria</taxon>
        <taxon>Rickettsiales</taxon>
        <taxon>Anaplasmataceae</taxon>
        <taxon>Candidatus Neoehrlichia</taxon>
    </lineage>
</organism>
<dbReference type="PANTHER" id="PTHR36115">
    <property type="entry name" value="PROLINE-RICH ANTIGEN HOMOLOG-RELATED"/>
    <property type="match status" value="1"/>
</dbReference>
<evidence type="ECO:0000256" key="2">
    <source>
        <dbReference type="ARBA" id="ARBA00022475"/>
    </source>
</evidence>
<keyword evidence="4 6" id="KW-1133">Transmembrane helix</keyword>
<feature type="transmembrane region" description="Helical" evidence="6">
    <location>
        <begin position="145"/>
        <end position="164"/>
    </location>
</feature>
<evidence type="ECO:0000259" key="7">
    <source>
        <dbReference type="Pfam" id="PF06271"/>
    </source>
</evidence>
<comment type="caution">
    <text evidence="8">The sequence shown here is derived from an EMBL/GenBank/DDBJ whole genome shotgun (WGS) entry which is preliminary data.</text>
</comment>
<keyword evidence="2" id="KW-1003">Cell membrane</keyword>
<dbReference type="Pfam" id="PF06271">
    <property type="entry name" value="RDD"/>
    <property type="match status" value="1"/>
</dbReference>
<dbReference type="InterPro" id="IPR051791">
    <property type="entry name" value="Pra-immunoreactive"/>
</dbReference>
<evidence type="ECO:0000256" key="4">
    <source>
        <dbReference type="ARBA" id="ARBA00022989"/>
    </source>
</evidence>